<reference evidence="3" key="1">
    <citation type="submission" date="2021-01" db="EMBL/GenBank/DDBJ databases">
        <authorList>
            <person name="Corre E."/>
            <person name="Pelletier E."/>
            <person name="Niang G."/>
            <person name="Scheremetjew M."/>
            <person name="Finn R."/>
            <person name="Kale V."/>
            <person name="Holt S."/>
            <person name="Cochrane G."/>
            <person name="Meng A."/>
            <person name="Brown T."/>
            <person name="Cohen L."/>
        </authorList>
    </citation>
    <scope>NUCLEOTIDE SEQUENCE</scope>
    <source>
        <strain evidence="3">S3</strain>
    </source>
</reference>
<dbReference type="InterPro" id="IPR052842">
    <property type="entry name" value="ER_Co-chaperone"/>
</dbReference>
<keyword evidence="1" id="KW-0732">Signal</keyword>
<evidence type="ECO:0000256" key="1">
    <source>
        <dbReference type="SAM" id="SignalP"/>
    </source>
</evidence>
<evidence type="ECO:0000259" key="2">
    <source>
        <dbReference type="Pfam" id="PF24541"/>
    </source>
</evidence>
<sequence>MIRSMTTLVALLGGASSKQIYEHAKTDVSIYTQLNFEKQVTKNRDKGISVVHFYKSSDAGASDFVNSYKDFATENMGVFRIGSVDCEDFQKICEKEKVTETPTLKVYPPFPAPTQDMDLAKGFDSKAIKKFAGRFYTDKSIEITSNNHKTFVEDQPGTPKVLLFTNAKKGTPFVYKALSQNFEKTLHFGLVRESEDALAKKYKVKKFPALVVVKSEGKPITYDGAQFTYQPIFEFLNVHSQIFVDPRKADNQPTESAASRPWLTVAVPQITAESGNDICLQKDGALCVILVAKDKSQASSDVLEIMNSVGQGFASKISRGISFYFSWLDTSAEPEFAATFGLPEEDLPKIVVMNPGKRKRFMLHEGEISEAGIEGTLDKILGGDARFKAVKGNKLPKLVSEYPKE</sequence>
<dbReference type="InterPro" id="IPR036249">
    <property type="entry name" value="Thioredoxin-like_sf"/>
</dbReference>
<feature type="chain" id="PRO_5031086036" description="PDIA6-like C-terminal thioredoxin-like domain-containing protein" evidence="1">
    <location>
        <begin position="18"/>
        <end position="405"/>
    </location>
</feature>
<name>A0A7S3IRE2_9SPIT</name>
<dbReference type="InterPro" id="IPR057305">
    <property type="entry name" value="Thioredox_PDIA6_C"/>
</dbReference>
<proteinExistence type="predicted"/>
<accession>A0A7S3IRE2</accession>
<feature type="domain" description="PDIA6-like C-terminal thioredoxin-like" evidence="2">
    <location>
        <begin position="267"/>
        <end position="384"/>
    </location>
</feature>
<dbReference type="Gene3D" id="3.40.30.10">
    <property type="entry name" value="Glutaredoxin"/>
    <property type="match status" value="3"/>
</dbReference>
<dbReference type="Pfam" id="PF24541">
    <property type="entry name" value="Thioredox_PDIA6_C"/>
    <property type="match status" value="1"/>
</dbReference>
<dbReference type="AlphaFoldDB" id="A0A7S3IRE2"/>
<gene>
    <name evidence="3" type="ORF">SINC0208_LOCUS11392</name>
</gene>
<dbReference type="SUPFAM" id="SSF52833">
    <property type="entry name" value="Thioredoxin-like"/>
    <property type="match status" value="3"/>
</dbReference>
<organism evidence="3">
    <name type="scientific">Strombidium inclinatum</name>
    <dbReference type="NCBI Taxonomy" id="197538"/>
    <lineage>
        <taxon>Eukaryota</taxon>
        <taxon>Sar</taxon>
        <taxon>Alveolata</taxon>
        <taxon>Ciliophora</taxon>
        <taxon>Intramacronucleata</taxon>
        <taxon>Spirotrichea</taxon>
        <taxon>Oligotrichia</taxon>
        <taxon>Strombidiidae</taxon>
        <taxon>Strombidium</taxon>
    </lineage>
</organism>
<dbReference type="PANTHER" id="PTHR45184:SF1">
    <property type="entry name" value="DNAJ PROTEIN ERDJ3A"/>
    <property type="match status" value="1"/>
</dbReference>
<feature type="signal peptide" evidence="1">
    <location>
        <begin position="1"/>
        <end position="17"/>
    </location>
</feature>
<dbReference type="EMBL" id="HBIH01028466">
    <property type="protein sequence ID" value="CAE0330760.1"/>
    <property type="molecule type" value="Transcribed_RNA"/>
</dbReference>
<dbReference type="PANTHER" id="PTHR45184">
    <property type="entry name" value="DNAJ PROTEIN ERDJ3A"/>
    <property type="match status" value="1"/>
</dbReference>
<evidence type="ECO:0000313" key="3">
    <source>
        <dbReference type="EMBL" id="CAE0330760.1"/>
    </source>
</evidence>
<protein>
    <recommendedName>
        <fullName evidence="2">PDIA6-like C-terminal thioredoxin-like domain-containing protein</fullName>
    </recommendedName>
</protein>